<sequence>MWDQLPELILTQIFGHLNRVDRANVGQVCRSWNRTLSSPVLWRSVTVLIDRDLRGDFLAGELAAKYGQHMRNLELAFSRPYLILPRQTRITRNTQAEAGADFLAIVRAKDVQLRQLTLTNWVFGYKWGNRGILLCALANFLRGQRNLEILSLLNADFGVTDILRLLGTVAKGSGEHLISLDLRGAFREWQAPHDNPRYLRLLGRFHALTILKLDYPALSNHALNALASGASKTLKSLYISVRDSDSRQHVVSDAAWRNLVLACTDLTVSYTIVNISHYEDMYYLLLPSVPLAKFHMFSGHVWDQSRSRNFRSTIGLLITQYTATLVEVTLQLRNNRESLDDLLVCMLMRCKYLTRLQYDGIIRNLETLREICQLQAENKICFKTIHVKPRNVNIQNRAVLNNINYQYDRKMHEQAVDFRIEDPTSILFFY</sequence>
<dbReference type="OMA" id="MATFHNL"/>
<reference evidence="3" key="3">
    <citation type="submission" date="2018-07" db="EMBL/GenBank/DDBJ databases">
        <authorList>
            <person name="Mckenzie S.K."/>
            <person name="Kronauer D.J.C."/>
        </authorList>
    </citation>
    <scope>NUCLEOTIDE SEQUENCE</scope>
    <source>
        <strain evidence="3">Clonal line C1</strain>
    </source>
</reference>
<dbReference type="GO" id="GO:0031398">
    <property type="term" value="P:positive regulation of protein ubiquitination"/>
    <property type="evidence" value="ECO:0007669"/>
    <property type="project" value="TreeGrafter"/>
</dbReference>
<gene>
    <name evidence="3" type="ORF">DMN91_000883</name>
    <name evidence="2" type="ORF">X777_02277</name>
</gene>
<reference evidence="2 4" key="1">
    <citation type="journal article" date="2014" name="Curr. Biol.">
        <title>The genome of the clonal raider ant Cerapachys biroi.</title>
        <authorList>
            <person name="Oxley P.R."/>
            <person name="Ji L."/>
            <person name="Fetter-Pruneda I."/>
            <person name="McKenzie S.K."/>
            <person name="Li C."/>
            <person name="Hu H."/>
            <person name="Zhang G."/>
            <person name="Kronauer D.J."/>
        </authorList>
    </citation>
    <scope>NUCLEOTIDE SEQUENCE [LARGE SCALE GENOMIC DNA]</scope>
</reference>
<reference evidence="3" key="2">
    <citation type="journal article" date="2018" name="Genome Res.">
        <title>The genomic architecture and molecular evolution of ant odorant receptors.</title>
        <authorList>
            <person name="McKenzie S.K."/>
            <person name="Kronauer D.J.C."/>
        </authorList>
    </citation>
    <scope>NUCLEOTIDE SEQUENCE [LARGE SCALE GENOMIC DNA]</scope>
    <source>
        <strain evidence="3">Clonal line C1</strain>
    </source>
</reference>
<dbReference type="AlphaFoldDB" id="A0A026WL65"/>
<dbReference type="FunFam" id="1.20.1280.50:FF:000005">
    <property type="entry name" value="F-box/LRR-repeat protein 3 isoform X1"/>
    <property type="match status" value="1"/>
</dbReference>
<dbReference type="EMBL" id="QOIP01000001">
    <property type="protein sequence ID" value="RLU27084.1"/>
    <property type="molecule type" value="Genomic_DNA"/>
</dbReference>
<dbReference type="OrthoDB" id="9974792at2759"/>
<dbReference type="Gene3D" id="1.20.1280.50">
    <property type="match status" value="1"/>
</dbReference>
<dbReference type="STRING" id="2015173.A0A026WL65"/>
<accession>A0A026WL65</accession>
<dbReference type="PANTHER" id="PTHR20933:SF4">
    <property type="entry name" value="F-BOX INVOLVED IN POLYQ PATHOGENESIS, ISOFORM A"/>
    <property type="match status" value="1"/>
</dbReference>
<dbReference type="PROSITE" id="PS50181">
    <property type="entry name" value="FBOX"/>
    <property type="match status" value="1"/>
</dbReference>
<dbReference type="Pfam" id="PF12937">
    <property type="entry name" value="F-box-like"/>
    <property type="match status" value="1"/>
</dbReference>
<evidence type="ECO:0000313" key="3">
    <source>
        <dbReference type="EMBL" id="RLU27084.1"/>
    </source>
</evidence>
<dbReference type="SMART" id="SM00256">
    <property type="entry name" value="FBOX"/>
    <property type="match status" value="1"/>
</dbReference>
<protein>
    <submittedName>
        <fullName evidence="2">F-box only protein</fullName>
    </submittedName>
</protein>
<dbReference type="Proteomes" id="UP000053097">
    <property type="component" value="Unassembled WGS sequence"/>
</dbReference>
<dbReference type="EMBL" id="KK107159">
    <property type="protein sequence ID" value="EZA56673.1"/>
    <property type="molecule type" value="Genomic_DNA"/>
</dbReference>
<proteinExistence type="predicted"/>
<evidence type="ECO:0000313" key="4">
    <source>
        <dbReference type="Proteomes" id="UP000053097"/>
    </source>
</evidence>
<evidence type="ECO:0000259" key="1">
    <source>
        <dbReference type="PROSITE" id="PS50181"/>
    </source>
</evidence>
<organism evidence="2 4">
    <name type="scientific">Ooceraea biroi</name>
    <name type="common">Clonal raider ant</name>
    <name type="synonym">Cerapachys biroi</name>
    <dbReference type="NCBI Taxonomy" id="2015173"/>
    <lineage>
        <taxon>Eukaryota</taxon>
        <taxon>Metazoa</taxon>
        <taxon>Ecdysozoa</taxon>
        <taxon>Arthropoda</taxon>
        <taxon>Hexapoda</taxon>
        <taxon>Insecta</taxon>
        <taxon>Pterygota</taxon>
        <taxon>Neoptera</taxon>
        <taxon>Endopterygota</taxon>
        <taxon>Hymenoptera</taxon>
        <taxon>Apocrita</taxon>
        <taxon>Aculeata</taxon>
        <taxon>Formicoidea</taxon>
        <taxon>Formicidae</taxon>
        <taxon>Dorylinae</taxon>
        <taxon>Ooceraea</taxon>
    </lineage>
</organism>
<name>A0A026WL65_OOCBI</name>
<keyword evidence="4" id="KW-1185">Reference proteome</keyword>
<dbReference type="PANTHER" id="PTHR20933">
    <property type="entry name" value="F-BOX ONLY PROTEIN 33"/>
    <property type="match status" value="1"/>
</dbReference>
<dbReference type="InterPro" id="IPR036047">
    <property type="entry name" value="F-box-like_dom_sf"/>
</dbReference>
<dbReference type="InterPro" id="IPR032675">
    <property type="entry name" value="LRR_dom_sf"/>
</dbReference>
<dbReference type="InterPro" id="IPR001810">
    <property type="entry name" value="F-box_dom"/>
</dbReference>
<dbReference type="SUPFAM" id="SSF52047">
    <property type="entry name" value="RNI-like"/>
    <property type="match status" value="1"/>
</dbReference>
<dbReference type="Gene3D" id="3.80.10.10">
    <property type="entry name" value="Ribonuclease Inhibitor"/>
    <property type="match status" value="1"/>
</dbReference>
<evidence type="ECO:0000313" key="2">
    <source>
        <dbReference type="EMBL" id="EZA56673.1"/>
    </source>
</evidence>
<dbReference type="SUPFAM" id="SSF81383">
    <property type="entry name" value="F-box domain"/>
    <property type="match status" value="1"/>
</dbReference>
<dbReference type="Proteomes" id="UP000279307">
    <property type="component" value="Chromosome 1"/>
</dbReference>
<feature type="domain" description="F-box" evidence="1">
    <location>
        <begin position="1"/>
        <end position="45"/>
    </location>
</feature>